<sequence>MTDITTDSELERELDAAIDRLTLEEKVALLTGRDFWSTVPIESIGLRSMVLSDGPSGVRGPEWDERSPSLNLPSASALSAAFDPAMAHRYGAVAACEARRKGVDVVLGPTVNLHRSPLGGRHFEAFSEDPVLTGELAASYVNGLQDNGVGATPKHYIANDSETDRFTVDVRVSDRSLRELYLLAFEKAVVESRAWLVMSAYNSINGVTATESELLETPLNSEWGFDGVVVSDWTAVRSLASAGADQDLVMPGPDGPWGDALVAAVERGEIAQGVVDRKVRRILRLAQRVGALGTHGPTPLVHVEDGLRFAREAAAEGAVLLENRGELPWTAAELRRVAVLGNNADVVRTQGGGSATVLPEHTISPLEGLRAALPGADVVYSVGAINQVGLAGIPRERMTNPVTGAPGARVSFRDGDGEEIFHEDRLATELVWFGGTAPIARAREVEVAFRYLPAQSERVDIGFAATGHGRFWIGGELVIDEVVVPEGEDLGAAFLSPANRVVSADFVAGQPVDIRFVYESPARDDALAGALSLNVGTRPTVVDDDLLIAEAAETARAADVALVVVGTNARVESEGFDRVDLALPGRQDDLVRAVAAANPRTVVLVNAGSPVLMPWRDEVAAVLVGWFGGQEFGHAVADVLLGVSEPGGRLPTTWPAEQADVPVLDTLPVDGALVYDEGVHVGYRAWLRSGAAPAYWFGHGLGYAPVDLVGVTAPASAIAGETVVVTVEVVNRGERDGKQVVLVFAERPDSSVERAVRWLVGFAPVRVAAGGTASVDVSVPTRLLAHWNDGWQYEPGSYALRIGTSAVELPLASALELEVEV</sequence>
<dbReference type="InterPro" id="IPR037524">
    <property type="entry name" value="PA14/GLEYA"/>
</dbReference>
<gene>
    <name evidence="4" type="ORF">SAMN05216554_0873</name>
</gene>
<feature type="domain" description="PA14" evidence="3">
    <location>
        <begin position="403"/>
        <end position="552"/>
    </location>
</feature>
<reference evidence="4 5" key="1">
    <citation type="submission" date="2016-10" db="EMBL/GenBank/DDBJ databases">
        <authorList>
            <person name="de Groot N.N."/>
        </authorList>
    </citation>
    <scope>NUCLEOTIDE SEQUENCE [LARGE SCALE GENOMIC DNA]</scope>
    <source>
        <strain evidence="4 5">CGMCC 4.3491</strain>
    </source>
</reference>
<dbReference type="InterPro" id="IPR013783">
    <property type="entry name" value="Ig-like_fold"/>
</dbReference>
<dbReference type="SUPFAM" id="SSF51445">
    <property type="entry name" value="(Trans)glycosidases"/>
    <property type="match status" value="1"/>
</dbReference>
<dbReference type="Pfam" id="PF14310">
    <property type="entry name" value="Fn3-like"/>
    <property type="match status" value="1"/>
</dbReference>
<dbReference type="EMBL" id="FNPZ01000001">
    <property type="protein sequence ID" value="SDY60649.1"/>
    <property type="molecule type" value="Genomic_DNA"/>
</dbReference>
<protein>
    <submittedName>
        <fullName evidence="4">Beta-glucosidase</fullName>
    </submittedName>
</protein>
<dbReference type="Gene3D" id="3.20.20.300">
    <property type="entry name" value="Glycoside hydrolase, family 3, N-terminal domain"/>
    <property type="match status" value="1"/>
</dbReference>
<dbReference type="PRINTS" id="PR00133">
    <property type="entry name" value="GLHYDRLASE3"/>
</dbReference>
<keyword evidence="5" id="KW-1185">Reference proteome</keyword>
<dbReference type="Gene3D" id="3.40.50.1700">
    <property type="entry name" value="Glycoside hydrolase family 3 C-terminal domain"/>
    <property type="match status" value="1"/>
</dbReference>
<evidence type="ECO:0000313" key="5">
    <source>
        <dbReference type="Proteomes" id="UP000198891"/>
    </source>
</evidence>
<dbReference type="PROSITE" id="PS51820">
    <property type="entry name" value="PA14"/>
    <property type="match status" value="1"/>
</dbReference>
<evidence type="ECO:0000256" key="1">
    <source>
        <dbReference type="ARBA" id="ARBA00005336"/>
    </source>
</evidence>
<dbReference type="InterPro" id="IPR017853">
    <property type="entry name" value="GH"/>
</dbReference>
<dbReference type="Pfam" id="PF00933">
    <property type="entry name" value="Glyco_hydro_3"/>
    <property type="match status" value="1"/>
</dbReference>
<dbReference type="PANTHER" id="PTHR42715:SF10">
    <property type="entry name" value="BETA-GLUCOSIDASE"/>
    <property type="match status" value="1"/>
</dbReference>
<dbReference type="Gene3D" id="2.60.120.260">
    <property type="entry name" value="Galactose-binding domain-like"/>
    <property type="match status" value="1"/>
</dbReference>
<dbReference type="PANTHER" id="PTHR42715">
    <property type="entry name" value="BETA-GLUCOSIDASE"/>
    <property type="match status" value="1"/>
</dbReference>
<dbReference type="InterPro" id="IPR050288">
    <property type="entry name" value="Cellulose_deg_GH3"/>
</dbReference>
<comment type="similarity">
    <text evidence="1">Belongs to the glycosyl hydrolase 3 family.</text>
</comment>
<name>A0A1H3L8Y5_9MICO</name>
<evidence type="ECO:0000256" key="2">
    <source>
        <dbReference type="ARBA" id="ARBA00022801"/>
    </source>
</evidence>
<keyword evidence="2" id="KW-0378">Hydrolase</keyword>
<dbReference type="InterPro" id="IPR036881">
    <property type="entry name" value="Glyco_hydro_3_C_sf"/>
</dbReference>
<accession>A0A1H3L8Y5</accession>
<dbReference type="GO" id="GO:0005975">
    <property type="term" value="P:carbohydrate metabolic process"/>
    <property type="evidence" value="ECO:0007669"/>
    <property type="project" value="InterPro"/>
</dbReference>
<evidence type="ECO:0000313" key="4">
    <source>
        <dbReference type="EMBL" id="SDY60649.1"/>
    </source>
</evidence>
<dbReference type="Gene3D" id="2.60.40.10">
    <property type="entry name" value="Immunoglobulins"/>
    <property type="match status" value="1"/>
</dbReference>
<dbReference type="RefSeq" id="WP_092549260.1">
    <property type="nucleotide sequence ID" value="NZ_FNPZ01000001.1"/>
</dbReference>
<proteinExistence type="inferred from homology"/>
<dbReference type="InterPro" id="IPR001764">
    <property type="entry name" value="Glyco_hydro_3_N"/>
</dbReference>
<dbReference type="Proteomes" id="UP000198891">
    <property type="component" value="Unassembled WGS sequence"/>
</dbReference>
<organism evidence="4 5">
    <name type="scientific">Herbiconiux ginsengi</name>
    <dbReference type="NCBI Taxonomy" id="381665"/>
    <lineage>
        <taxon>Bacteria</taxon>
        <taxon>Bacillati</taxon>
        <taxon>Actinomycetota</taxon>
        <taxon>Actinomycetes</taxon>
        <taxon>Micrococcales</taxon>
        <taxon>Microbacteriaceae</taxon>
        <taxon>Herbiconiux</taxon>
    </lineage>
</organism>
<dbReference type="AlphaFoldDB" id="A0A1H3L8Y5"/>
<evidence type="ECO:0000259" key="3">
    <source>
        <dbReference type="PROSITE" id="PS51820"/>
    </source>
</evidence>
<dbReference type="InterPro" id="IPR026891">
    <property type="entry name" value="Fn3-like"/>
</dbReference>
<dbReference type="SUPFAM" id="SSF52279">
    <property type="entry name" value="Beta-D-glucan exohydrolase, C-terminal domain"/>
    <property type="match status" value="1"/>
</dbReference>
<dbReference type="SMART" id="SM01217">
    <property type="entry name" value="Fn3_like"/>
    <property type="match status" value="1"/>
</dbReference>
<dbReference type="OrthoDB" id="3187421at2"/>
<dbReference type="STRING" id="381665.SAMN05216554_0873"/>
<dbReference type="GO" id="GO:0004553">
    <property type="term" value="F:hydrolase activity, hydrolyzing O-glycosyl compounds"/>
    <property type="evidence" value="ECO:0007669"/>
    <property type="project" value="InterPro"/>
</dbReference>
<dbReference type="InterPro" id="IPR036962">
    <property type="entry name" value="Glyco_hydro_3_N_sf"/>
</dbReference>
<dbReference type="InterPro" id="IPR002772">
    <property type="entry name" value="Glyco_hydro_3_C"/>
</dbReference>
<dbReference type="Pfam" id="PF01915">
    <property type="entry name" value="Glyco_hydro_3_C"/>
    <property type="match status" value="1"/>
</dbReference>